<sequence>MTPDVVVVGQLARDLVLQVDEMPPAGAAADVRLRREMLGGKGANQAVGLAQLGVPVALVAVCGDDRAGDELLAQAVRDGVDVSAVTRRPGTTTALIVEALDSDGQWRYLQHLPELLTAADVDRAAGRLRSARAVLVQLQQPAEAVSAAAGHGRAGDALVVLDGVPDEKLLPLSDVLRADEQEARLLTGADDREALRAAAHDLLDAGPGLVALGLPDGNLFAWRDRRWGAGELVLPLTDEKVADTTGAGDAFTAALTAALLRGDPPEEAAGFAVRAAGLTVRHPGGRPDLTRLRTGGPAGNSRR</sequence>
<dbReference type="GO" id="GO:0006796">
    <property type="term" value="P:phosphate-containing compound metabolic process"/>
    <property type="evidence" value="ECO:0007669"/>
    <property type="project" value="UniProtKB-ARBA"/>
</dbReference>
<dbReference type="EMBL" id="FONV01000008">
    <property type="protein sequence ID" value="SFF30953.1"/>
    <property type="molecule type" value="Genomic_DNA"/>
</dbReference>
<dbReference type="Proteomes" id="UP000199645">
    <property type="component" value="Unassembled WGS sequence"/>
</dbReference>
<dbReference type="GO" id="GO:0016301">
    <property type="term" value="F:kinase activity"/>
    <property type="evidence" value="ECO:0007669"/>
    <property type="project" value="UniProtKB-KW"/>
</dbReference>
<evidence type="ECO:0000256" key="5">
    <source>
        <dbReference type="SAM" id="MobiDB-lite"/>
    </source>
</evidence>
<proteinExistence type="inferred from homology"/>
<comment type="similarity">
    <text evidence="1 4">Belongs to the carbohydrate kinase PfkB family.</text>
</comment>
<dbReference type="STRING" id="35752.SAMN05421541_108351"/>
<dbReference type="Gene3D" id="3.40.1190.20">
    <property type="match status" value="1"/>
</dbReference>
<organism evidence="7 8">
    <name type="scientific">Actinoplanes philippinensis</name>
    <dbReference type="NCBI Taxonomy" id="35752"/>
    <lineage>
        <taxon>Bacteria</taxon>
        <taxon>Bacillati</taxon>
        <taxon>Actinomycetota</taxon>
        <taxon>Actinomycetes</taxon>
        <taxon>Micromonosporales</taxon>
        <taxon>Micromonosporaceae</taxon>
        <taxon>Actinoplanes</taxon>
    </lineage>
</organism>
<evidence type="ECO:0000256" key="4">
    <source>
        <dbReference type="RuleBase" id="RU003704"/>
    </source>
</evidence>
<dbReference type="PROSITE" id="PS00584">
    <property type="entry name" value="PFKB_KINASES_2"/>
    <property type="match status" value="1"/>
</dbReference>
<evidence type="ECO:0000256" key="1">
    <source>
        <dbReference type="ARBA" id="ARBA00010688"/>
    </source>
</evidence>
<dbReference type="AlphaFoldDB" id="A0A1I2HNF1"/>
<gene>
    <name evidence="7" type="ORF">SAMN05421541_108351</name>
</gene>
<dbReference type="PRINTS" id="PR00990">
    <property type="entry name" value="RIBOKINASE"/>
</dbReference>
<dbReference type="PANTHER" id="PTHR10584:SF166">
    <property type="entry name" value="RIBOKINASE"/>
    <property type="match status" value="1"/>
</dbReference>
<feature type="domain" description="Carbohydrate kinase PfkB" evidence="6">
    <location>
        <begin position="4"/>
        <end position="287"/>
    </location>
</feature>
<keyword evidence="3 4" id="KW-0418">Kinase</keyword>
<dbReference type="InterPro" id="IPR029056">
    <property type="entry name" value="Ribokinase-like"/>
</dbReference>
<accession>A0A1I2HNF1</accession>
<reference evidence="7 8" key="1">
    <citation type="submission" date="2016-10" db="EMBL/GenBank/DDBJ databases">
        <authorList>
            <person name="de Groot N.N."/>
        </authorList>
    </citation>
    <scope>NUCLEOTIDE SEQUENCE [LARGE SCALE GENOMIC DNA]</scope>
    <source>
        <strain evidence="7 8">DSM 43019</strain>
    </source>
</reference>
<evidence type="ECO:0000256" key="3">
    <source>
        <dbReference type="ARBA" id="ARBA00022777"/>
    </source>
</evidence>
<dbReference type="InterPro" id="IPR002139">
    <property type="entry name" value="Ribo/fructo_kinase"/>
</dbReference>
<keyword evidence="2 4" id="KW-0808">Transferase</keyword>
<evidence type="ECO:0000313" key="7">
    <source>
        <dbReference type="EMBL" id="SFF30953.1"/>
    </source>
</evidence>
<feature type="region of interest" description="Disordered" evidence="5">
    <location>
        <begin position="282"/>
        <end position="303"/>
    </location>
</feature>
<dbReference type="InterPro" id="IPR011611">
    <property type="entry name" value="PfkB_dom"/>
</dbReference>
<dbReference type="PROSITE" id="PS00583">
    <property type="entry name" value="PFKB_KINASES_1"/>
    <property type="match status" value="1"/>
</dbReference>
<evidence type="ECO:0000256" key="2">
    <source>
        <dbReference type="ARBA" id="ARBA00022679"/>
    </source>
</evidence>
<dbReference type="InterPro" id="IPR002173">
    <property type="entry name" value="Carboh/pur_kinase_PfkB_CS"/>
</dbReference>
<name>A0A1I2HNF1_9ACTN</name>
<evidence type="ECO:0000259" key="6">
    <source>
        <dbReference type="Pfam" id="PF00294"/>
    </source>
</evidence>
<protein>
    <submittedName>
        <fullName evidence="7">Ribokinase</fullName>
    </submittedName>
</protein>
<evidence type="ECO:0000313" key="8">
    <source>
        <dbReference type="Proteomes" id="UP000199645"/>
    </source>
</evidence>
<dbReference type="SUPFAM" id="SSF53613">
    <property type="entry name" value="Ribokinase-like"/>
    <property type="match status" value="1"/>
</dbReference>
<dbReference type="Pfam" id="PF00294">
    <property type="entry name" value="PfkB"/>
    <property type="match status" value="1"/>
</dbReference>
<keyword evidence="8" id="KW-1185">Reference proteome</keyword>
<dbReference type="PANTHER" id="PTHR10584">
    <property type="entry name" value="SUGAR KINASE"/>
    <property type="match status" value="1"/>
</dbReference>